<feature type="compositionally biased region" description="Acidic residues" evidence="3">
    <location>
        <begin position="1"/>
        <end position="15"/>
    </location>
</feature>
<sequence>MDSDLNDSSTSDEEYVPPTKLSKTEHSSSCSSDSDDYPAADNSCSDTESPSGSRKRTYSEEQKNDVLPGESEAARKAKEDAIWNDFLNTVDKSENNNNAPTLVDVTRKYQFAGEQVEVIERVAVADAQDKPTADLEKRPELTKPQPVSRLQTAVMTGTSKGSSKSAVGLKSSLGVALQNLKSLGGNKTPKLSTLDKSRLDWQTFVQIENIEDDLKAHNKGKEGLAIDPVDL</sequence>
<gene>
    <name evidence="5" type="ORF">EG68_06393</name>
</gene>
<organism evidence="5 6">
    <name type="scientific">Paragonimus skrjabini miyazakii</name>
    <dbReference type="NCBI Taxonomy" id="59628"/>
    <lineage>
        <taxon>Eukaryota</taxon>
        <taxon>Metazoa</taxon>
        <taxon>Spiralia</taxon>
        <taxon>Lophotrochozoa</taxon>
        <taxon>Platyhelminthes</taxon>
        <taxon>Trematoda</taxon>
        <taxon>Digenea</taxon>
        <taxon>Plagiorchiida</taxon>
        <taxon>Troglotremata</taxon>
        <taxon>Troglotrematidae</taxon>
        <taxon>Paragonimus</taxon>
    </lineage>
</organism>
<dbReference type="GO" id="GO:0000812">
    <property type="term" value="C:Swr1 complex"/>
    <property type="evidence" value="ECO:0007669"/>
    <property type="project" value="TreeGrafter"/>
</dbReference>
<dbReference type="AlphaFoldDB" id="A0A8S9YQG1"/>
<feature type="region of interest" description="Disordered" evidence="3">
    <location>
        <begin position="1"/>
        <end position="76"/>
    </location>
</feature>
<evidence type="ECO:0000313" key="6">
    <source>
        <dbReference type="Proteomes" id="UP000822476"/>
    </source>
</evidence>
<evidence type="ECO:0000259" key="4">
    <source>
        <dbReference type="PROSITE" id="PS51279"/>
    </source>
</evidence>
<dbReference type="InterPro" id="IPR027124">
    <property type="entry name" value="Swc5/CFDP1/2"/>
</dbReference>
<feature type="region of interest" description="Disordered" evidence="3">
    <location>
        <begin position="129"/>
        <end position="148"/>
    </location>
</feature>
<dbReference type="PROSITE" id="PS51279">
    <property type="entry name" value="BCNT_C"/>
    <property type="match status" value="1"/>
</dbReference>
<keyword evidence="6" id="KW-1185">Reference proteome</keyword>
<evidence type="ECO:0000256" key="3">
    <source>
        <dbReference type="SAM" id="MobiDB-lite"/>
    </source>
</evidence>
<dbReference type="Pfam" id="PF07572">
    <property type="entry name" value="BCNT"/>
    <property type="match status" value="1"/>
</dbReference>
<feature type="compositionally biased region" description="Basic and acidic residues" evidence="3">
    <location>
        <begin position="129"/>
        <end position="141"/>
    </location>
</feature>
<dbReference type="Proteomes" id="UP000822476">
    <property type="component" value="Unassembled WGS sequence"/>
</dbReference>
<dbReference type="InterPro" id="IPR011421">
    <property type="entry name" value="BCNT-C"/>
</dbReference>
<protein>
    <recommendedName>
        <fullName evidence="1">Craniofacial development protein 1</fullName>
    </recommendedName>
    <alternativeName>
        <fullName evidence="2">Bucentaur</fullName>
    </alternativeName>
</protein>
<feature type="domain" description="BCNT-C" evidence="4">
    <location>
        <begin position="171"/>
        <end position="231"/>
    </location>
</feature>
<proteinExistence type="predicted"/>
<reference evidence="5" key="1">
    <citation type="submission" date="2019-07" db="EMBL/GenBank/DDBJ databases">
        <title>Annotation for the trematode Paragonimus miyazaki's.</title>
        <authorList>
            <person name="Choi Y.-J."/>
        </authorList>
    </citation>
    <scope>NUCLEOTIDE SEQUENCE</scope>
    <source>
        <strain evidence="5">Japan</strain>
    </source>
</reference>
<name>A0A8S9YQG1_9TREM</name>
<dbReference type="PANTHER" id="PTHR48407">
    <property type="entry name" value="CRANIOFACIAL DEVELOPMENT PROTEIN 1"/>
    <property type="match status" value="1"/>
</dbReference>
<comment type="caution">
    <text evidence="5">The sequence shown here is derived from an EMBL/GenBank/DDBJ whole genome shotgun (WGS) entry which is preliminary data.</text>
</comment>
<feature type="compositionally biased region" description="Polar residues" evidence="3">
    <location>
        <begin position="42"/>
        <end position="52"/>
    </location>
</feature>
<dbReference type="EMBL" id="JTDE01002559">
    <property type="protein sequence ID" value="KAF7257195.1"/>
    <property type="molecule type" value="Genomic_DNA"/>
</dbReference>
<evidence type="ECO:0000313" key="5">
    <source>
        <dbReference type="EMBL" id="KAF7257195.1"/>
    </source>
</evidence>
<dbReference type="PANTHER" id="PTHR48407:SF1">
    <property type="entry name" value="CRANIOFACIAL DEVELOPMENT PROTEIN 1"/>
    <property type="match status" value="1"/>
</dbReference>
<accession>A0A8S9YQG1</accession>
<evidence type="ECO:0000256" key="2">
    <source>
        <dbReference type="ARBA" id="ARBA00030244"/>
    </source>
</evidence>
<dbReference type="OrthoDB" id="445677at2759"/>
<evidence type="ECO:0000256" key="1">
    <source>
        <dbReference type="ARBA" id="ARBA00019033"/>
    </source>
</evidence>